<reference evidence="2 3" key="1">
    <citation type="journal article" date="2018" name="BMC Genomics">
        <title>Genomic comparison of Trypanosoma conorhini and Trypanosoma rangeli to Trypanosoma cruzi strains of high and low virulence.</title>
        <authorList>
            <person name="Bradwell K.R."/>
            <person name="Koparde V.N."/>
            <person name="Matveyev A.V."/>
            <person name="Serrano M.G."/>
            <person name="Alves J.M."/>
            <person name="Parikh H."/>
            <person name="Huang B."/>
            <person name="Lee V."/>
            <person name="Espinosa-Alvarez O."/>
            <person name="Ortiz P.A."/>
            <person name="Costa-Martins A.G."/>
            <person name="Teixeira M.M."/>
            <person name="Buck G.A."/>
        </authorList>
    </citation>
    <scope>NUCLEOTIDE SEQUENCE [LARGE SCALE GENOMIC DNA]</scope>
    <source>
        <strain evidence="2 3">AM80</strain>
    </source>
</reference>
<keyword evidence="3" id="KW-1185">Reference proteome</keyword>
<dbReference type="GeneID" id="40332461"/>
<feature type="region of interest" description="Disordered" evidence="1">
    <location>
        <begin position="22"/>
        <end position="131"/>
    </location>
</feature>
<dbReference type="AlphaFoldDB" id="A0A422N062"/>
<evidence type="ECO:0000256" key="1">
    <source>
        <dbReference type="SAM" id="MobiDB-lite"/>
    </source>
</evidence>
<feature type="non-terminal residue" evidence="2">
    <location>
        <position position="131"/>
    </location>
</feature>
<feature type="compositionally biased region" description="Polar residues" evidence="1">
    <location>
        <begin position="24"/>
        <end position="38"/>
    </location>
</feature>
<organism evidence="2 3">
    <name type="scientific">Trypanosoma rangeli</name>
    <dbReference type="NCBI Taxonomy" id="5698"/>
    <lineage>
        <taxon>Eukaryota</taxon>
        <taxon>Discoba</taxon>
        <taxon>Euglenozoa</taxon>
        <taxon>Kinetoplastea</taxon>
        <taxon>Metakinetoplastina</taxon>
        <taxon>Trypanosomatida</taxon>
        <taxon>Trypanosomatidae</taxon>
        <taxon>Trypanosoma</taxon>
        <taxon>Herpetosoma</taxon>
    </lineage>
</organism>
<protein>
    <submittedName>
        <fullName evidence="2">Uncharacterized protein</fullName>
    </submittedName>
</protein>
<accession>A0A422N062</accession>
<gene>
    <name evidence="2" type="ORF">TraAM80_08528</name>
</gene>
<dbReference type="Proteomes" id="UP000283634">
    <property type="component" value="Unassembled WGS sequence"/>
</dbReference>
<sequence length="131" mass="14118">MTEAEIEGQYCGRKPEFVQWLRASVQSSGGQTHGSGETTPGGAGRDSTVENGSQEEKRDQRCQESNGGRQNPQESDLPQEQSRVSVEPARHADRSEGGGGGIAVETVGRREDERSEEDKTSAPTEGDVKDK</sequence>
<feature type="compositionally biased region" description="Basic and acidic residues" evidence="1">
    <location>
        <begin position="107"/>
        <end position="131"/>
    </location>
</feature>
<proteinExistence type="predicted"/>
<dbReference type="EMBL" id="MKGL01000430">
    <property type="protein sequence ID" value="RNE98846.1"/>
    <property type="molecule type" value="Genomic_DNA"/>
</dbReference>
<comment type="caution">
    <text evidence="2">The sequence shown here is derived from an EMBL/GenBank/DDBJ whole genome shotgun (WGS) entry which is preliminary data.</text>
</comment>
<dbReference type="RefSeq" id="XP_029234860.1">
    <property type="nucleotide sequence ID" value="XM_029385273.1"/>
</dbReference>
<name>A0A422N062_TRYRA</name>
<evidence type="ECO:0000313" key="3">
    <source>
        <dbReference type="Proteomes" id="UP000283634"/>
    </source>
</evidence>
<feature type="compositionally biased region" description="Polar residues" evidence="1">
    <location>
        <begin position="63"/>
        <end position="84"/>
    </location>
</feature>
<evidence type="ECO:0000313" key="2">
    <source>
        <dbReference type="EMBL" id="RNE98846.1"/>
    </source>
</evidence>